<evidence type="ECO:0000313" key="3">
    <source>
        <dbReference type="Proteomes" id="UP000694300"/>
    </source>
</evidence>
<evidence type="ECO:0000256" key="1">
    <source>
        <dbReference type="SAM" id="MobiDB-lite"/>
    </source>
</evidence>
<dbReference type="RefSeq" id="WP_218591044.1">
    <property type="nucleotide sequence ID" value="NZ_JADQDE010000067.1"/>
</dbReference>
<protein>
    <submittedName>
        <fullName evidence="2">DUF742 domain-containing protein</fullName>
    </submittedName>
</protein>
<dbReference type="EMBL" id="JADQDF010000001">
    <property type="protein sequence ID" value="MBW0131923.1"/>
    <property type="molecule type" value="Genomic_DNA"/>
</dbReference>
<dbReference type="InterPro" id="IPR007995">
    <property type="entry name" value="DUF742"/>
</dbReference>
<feature type="compositionally biased region" description="Pro residues" evidence="1">
    <location>
        <begin position="39"/>
        <end position="52"/>
    </location>
</feature>
<comment type="caution">
    <text evidence="2">The sequence shown here is derived from an EMBL/GenBank/DDBJ whole genome shotgun (WGS) entry which is preliminary data.</text>
</comment>
<proteinExistence type="predicted"/>
<gene>
    <name evidence="2" type="ORF">I4I82_30225</name>
</gene>
<keyword evidence="3" id="KW-1185">Reference proteome</keyword>
<reference evidence="2 3" key="1">
    <citation type="submission" date="2020-11" db="EMBL/GenBank/DDBJ databases">
        <title>Pseudonocardia abyssalis sp. nov. and Pseudonocardia oceani sp. nov., description and phylogenomic analysis of two novel actinomycetes isolated from the deep Southern Ocean.</title>
        <authorList>
            <person name="Parra J."/>
        </authorList>
    </citation>
    <scope>NUCLEOTIDE SEQUENCE [LARGE SCALE GENOMIC DNA]</scope>
    <source>
        <strain evidence="3">KRD185</strain>
    </source>
</reference>
<dbReference type="PANTHER" id="PTHR36221">
    <property type="entry name" value="DUF742 DOMAIN-CONTAINING PROTEIN"/>
    <property type="match status" value="1"/>
</dbReference>
<name>A0ABS6UJ47_9PSEU</name>
<dbReference type="Proteomes" id="UP000694300">
    <property type="component" value="Unassembled WGS sequence"/>
</dbReference>
<sequence>MPSSADGPPEIGLTGARFGGPSRRRRARSERSGAEPAPVRDPAPPAVPPLPEPGDDGPSVGLTGARFGGGSRPRRRTDRSEPAALRPAPVHETPVEPPPAPAEQTLPVERLLPVPGDDGPSRTLVRPYVLTGGRTRARVSFALEALVTATGPARPGEPFDHGRIRELCHGPRSVAEVAALLGVPLGVAQILLADMLDAGAVQVHRTADAGGPDLVLMERVLSGLRRL</sequence>
<accession>A0ABS6UJ47</accession>
<feature type="region of interest" description="Disordered" evidence="1">
    <location>
        <begin position="1"/>
        <end position="119"/>
    </location>
</feature>
<dbReference type="PANTHER" id="PTHR36221:SF1">
    <property type="entry name" value="DUF742 DOMAIN-CONTAINING PROTEIN"/>
    <property type="match status" value="1"/>
</dbReference>
<dbReference type="Pfam" id="PF05331">
    <property type="entry name" value="DUF742"/>
    <property type="match status" value="1"/>
</dbReference>
<organism evidence="2 3">
    <name type="scientific">Pseudonocardia oceani</name>
    <dbReference type="NCBI Taxonomy" id="2792013"/>
    <lineage>
        <taxon>Bacteria</taxon>
        <taxon>Bacillati</taxon>
        <taxon>Actinomycetota</taxon>
        <taxon>Actinomycetes</taxon>
        <taxon>Pseudonocardiales</taxon>
        <taxon>Pseudonocardiaceae</taxon>
        <taxon>Pseudonocardia</taxon>
    </lineage>
</organism>
<evidence type="ECO:0000313" key="2">
    <source>
        <dbReference type="EMBL" id="MBW0131923.1"/>
    </source>
</evidence>